<organism evidence="1 2">
    <name type="scientific">Trichonephila inaurata madagascariensis</name>
    <dbReference type="NCBI Taxonomy" id="2747483"/>
    <lineage>
        <taxon>Eukaryota</taxon>
        <taxon>Metazoa</taxon>
        <taxon>Ecdysozoa</taxon>
        <taxon>Arthropoda</taxon>
        <taxon>Chelicerata</taxon>
        <taxon>Arachnida</taxon>
        <taxon>Araneae</taxon>
        <taxon>Araneomorphae</taxon>
        <taxon>Entelegynae</taxon>
        <taxon>Araneoidea</taxon>
        <taxon>Nephilidae</taxon>
        <taxon>Trichonephila</taxon>
        <taxon>Trichonephila inaurata</taxon>
    </lineage>
</organism>
<evidence type="ECO:0000313" key="2">
    <source>
        <dbReference type="Proteomes" id="UP000886998"/>
    </source>
</evidence>
<proteinExistence type="predicted"/>
<keyword evidence="2" id="KW-1185">Reference proteome</keyword>
<gene>
    <name evidence="1" type="ORF">TNIN_399091</name>
</gene>
<dbReference type="Proteomes" id="UP000886998">
    <property type="component" value="Unassembled WGS sequence"/>
</dbReference>
<comment type="caution">
    <text evidence="1">The sequence shown here is derived from an EMBL/GenBank/DDBJ whole genome shotgun (WGS) entry which is preliminary data.</text>
</comment>
<dbReference type="EMBL" id="BMAV01021344">
    <property type="protein sequence ID" value="GFY75378.1"/>
    <property type="molecule type" value="Genomic_DNA"/>
</dbReference>
<sequence length="94" mass="10848">MGFRFVNEDKFWELEKYLRVFLHVLESVLASYFMLGRVNNSSRSESRSAGYFKTGQLLSISLTSGRKDLSRLIRYKSQLSSLTMKLQLICVASI</sequence>
<accession>A0A8X7CNZ9</accession>
<dbReference type="AlphaFoldDB" id="A0A8X7CNZ9"/>
<evidence type="ECO:0000313" key="1">
    <source>
        <dbReference type="EMBL" id="GFY75378.1"/>
    </source>
</evidence>
<reference evidence="1" key="1">
    <citation type="submission" date="2020-08" db="EMBL/GenBank/DDBJ databases">
        <title>Multicomponent nature underlies the extraordinary mechanical properties of spider dragline silk.</title>
        <authorList>
            <person name="Kono N."/>
            <person name="Nakamura H."/>
            <person name="Mori M."/>
            <person name="Yoshida Y."/>
            <person name="Ohtoshi R."/>
            <person name="Malay A.D."/>
            <person name="Moran D.A.P."/>
            <person name="Tomita M."/>
            <person name="Numata K."/>
            <person name="Arakawa K."/>
        </authorList>
    </citation>
    <scope>NUCLEOTIDE SEQUENCE</scope>
</reference>
<protein>
    <submittedName>
        <fullName evidence="1">Uncharacterized protein</fullName>
    </submittedName>
</protein>
<name>A0A8X7CNZ9_9ARAC</name>